<evidence type="ECO:0000256" key="3">
    <source>
        <dbReference type="ARBA" id="ARBA00022691"/>
    </source>
</evidence>
<evidence type="ECO:0000313" key="9">
    <source>
        <dbReference type="Proteomes" id="UP000183107"/>
    </source>
</evidence>
<evidence type="ECO:0000259" key="6">
    <source>
        <dbReference type="Pfam" id="PF05175"/>
    </source>
</evidence>
<evidence type="ECO:0000259" key="7">
    <source>
        <dbReference type="Pfam" id="PF17827"/>
    </source>
</evidence>
<feature type="domain" description="Methyltransferase small" evidence="6">
    <location>
        <begin position="111"/>
        <end position="193"/>
    </location>
</feature>
<dbReference type="PROSITE" id="PS00092">
    <property type="entry name" value="N6_MTASE"/>
    <property type="match status" value="1"/>
</dbReference>
<feature type="binding site" evidence="5">
    <location>
        <begin position="122"/>
        <end position="126"/>
    </location>
    <ligand>
        <name>S-adenosyl-L-methionine</name>
        <dbReference type="ChEBI" id="CHEBI:59789"/>
    </ligand>
</feature>
<dbReference type="GO" id="GO:0102559">
    <property type="term" value="F:peptide chain release factor N(5)-glutamine methyltransferase activity"/>
    <property type="evidence" value="ECO:0007669"/>
    <property type="project" value="UniProtKB-EC"/>
</dbReference>
<dbReference type="InterPro" id="IPR019874">
    <property type="entry name" value="RF_methyltr_PrmC"/>
</dbReference>
<comment type="similarity">
    <text evidence="5">Belongs to the protein N5-glutamine methyltransferase family. PrmC subfamily.</text>
</comment>
<gene>
    <name evidence="5" type="primary">prmC</name>
    <name evidence="8" type="ORF">SAMN05216386_1639</name>
</gene>
<dbReference type="PANTHER" id="PTHR18895">
    <property type="entry name" value="HEMK METHYLTRANSFERASE"/>
    <property type="match status" value="1"/>
</dbReference>
<dbReference type="Gene3D" id="1.10.8.10">
    <property type="entry name" value="DNA helicase RuvA subunit, C-terminal domain"/>
    <property type="match status" value="1"/>
</dbReference>
<dbReference type="Proteomes" id="UP000183107">
    <property type="component" value="Unassembled WGS sequence"/>
</dbReference>
<name>A0A1I5B2U0_9PROT</name>
<dbReference type="InterPro" id="IPR004556">
    <property type="entry name" value="HemK-like"/>
</dbReference>
<dbReference type="HAMAP" id="MF_02126">
    <property type="entry name" value="RF_methyltr_PrmC"/>
    <property type="match status" value="1"/>
</dbReference>
<dbReference type="InterPro" id="IPR029063">
    <property type="entry name" value="SAM-dependent_MTases_sf"/>
</dbReference>
<dbReference type="InterPro" id="IPR050320">
    <property type="entry name" value="N5-glutamine_MTase"/>
</dbReference>
<dbReference type="SUPFAM" id="SSF53335">
    <property type="entry name" value="S-adenosyl-L-methionine-dependent methyltransferases"/>
    <property type="match status" value="1"/>
</dbReference>
<keyword evidence="2 5" id="KW-0808">Transferase</keyword>
<dbReference type="FunFam" id="3.40.50.150:FF:000053">
    <property type="entry name" value="Release factor glutamine methyltransferase"/>
    <property type="match status" value="1"/>
</dbReference>
<accession>A0A1I5B2U0</accession>
<dbReference type="AlphaFoldDB" id="A0A1I5B2U0"/>
<dbReference type="InterPro" id="IPR002052">
    <property type="entry name" value="DNA_methylase_N6_adenine_CS"/>
</dbReference>
<evidence type="ECO:0000256" key="1">
    <source>
        <dbReference type="ARBA" id="ARBA00022603"/>
    </source>
</evidence>
<feature type="binding site" evidence="5">
    <location>
        <begin position="188"/>
        <end position="191"/>
    </location>
    <ligand>
        <name>substrate</name>
    </ligand>
</feature>
<dbReference type="Gene3D" id="3.40.50.150">
    <property type="entry name" value="Vaccinia Virus protein VP39"/>
    <property type="match status" value="1"/>
</dbReference>
<evidence type="ECO:0000313" key="8">
    <source>
        <dbReference type="EMBL" id="SFN69003.1"/>
    </source>
</evidence>
<dbReference type="EMBL" id="FOVJ01000002">
    <property type="protein sequence ID" value="SFN69003.1"/>
    <property type="molecule type" value="Genomic_DNA"/>
</dbReference>
<dbReference type="GO" id="GO:0003676">
    <property type="term" value="F:nucleic acid binding"/>
    <property type="evidence" value="ECO:0007669"/>
    <property type="project" value="InterPro"/>
</dbReference>
<sequence length="283" mass="30364">MLTMLAMQQITILEALRQAGRVIDEIDARMLLQYVLSVSHSYLLAHHEQDLAPGQALSFRTLTMRRAHGEPVAYLTGKREFYSLDFAVTPAVLIPRHETELLVDLSLARIPLDLPCKVLDLGTGSGAIALTIAKHRPSADIIAVDFSADALKVAGKNAEQLNVSNVRIMEADWFKGLAGEQFNLIVSNPPYVAYGDPHLDQGDLRFEPGIALAAGDEGLDCIQSIIASAPAHLAAGGALLLEHGYDQAETCRQLLGEAGFAGVFSHPDLAGVMRVSGGYLAVS</sequence>
<comment type="catalytic activity">
    <reaction evidence="4 5">
        <text>L-glutaminyl-[peptide chain release factor] + S-adenosyl-L-methionine = N(5)-methyl-L-glutaminyl-[peptide chain release factor] + S-adenosyl-L-homocysteine + H(+)</text>
        <dbReference type="Rhea" id="RHEA:42896"/>
        <dbReference type="Rhea" id="RHEA-COMP:10271"/>
        <dbReference type="Rhea" id="RHEA-COMP:10272"/>
        <dbReference type="ChEBI" id="CHEBI:15378"/>
        <dbReference type="ChEBI" id="CHEBI:30011"/>
        <dbReference type="ChEBI" id="CHEBI:57856"/>
        <dbReference type="ChEBI" id="CHEBI:59789"/>
        <dbReference type="ChEBI" id="CHEBI:61891"/>
        <dbReference type="EC" id="2.1.1.297"/>
    </reaction>
</comment>
<feature type="binding site" evidence="5">
    <location>
        <position position="145"/>
    </location>
    <ligand>
        <name>S-adenosyl-L-methionine</name>
        <dbReference type="ChEBI" id="CHEBI:59789"/>
    </ligand>
</feature>
<feature type="binding site" evidence="5">
    <location>
        <position position="188"/>
    </location>
    <ligand>
        <name>S-adenosyl-L-methionine</name>
        <dbReference type="ChEBI" id="CHEBI:59789"/>
    </ligand>
</feature>
<dbReference type="CDD" id="cd02440">
    <property type="entry name" value="AdoMet_MTases"/>
    <property type="match status" value="1"/>
</dbReference>
<organism evidence="8 9">
    <name type="scientific">Nitrosospira briensis</name>
    <dbReference type="NCBI Taxonomy" id="35799"/>
    <lineage>
        <taxon>Bacteria</taxon>
        <taxon>Pseudomonadati</taxon>
        <taxon>Pseudomonadota</taxon>
        <taxon>Betaproteobacteria</taxon>
        <taxon>Nitrosomonadales</taxon>
        <taxon>Nitrosomonadaceae</taxon>
        <taxon>Nitrosospira</taxon>
    </lineage>
</organism>
<proteinExistence type="inferred from homology"/>
<dbReference type="NCBIfam" id="TIGR03534">
    <property type="entry name" value="RF_mod_PrmC"/>
    <property type="match status" value="1"/>
</dbReference>
<dbReference type="PANTHER" id="PTHR18895:SF74">
    <property type="entry name" value="MTRF1L RELEASE FACTOR GLUTAMINE METHYLTRANSFERASE"/>
    <property type="match status" value="1"/>
</dbReference>
<dbReference type="EC" id="2.1.1.297" evidence="5"/>
<keyword evidence="1 5" id="KW-0489">Methyltransferase</keyword>
<dbReference type="NCBIfam" id="TIGR00536">
    <property type="entry name" value="hemK_fam"/>
    <property type="match status" value="1"/>
</dbReference>
<keyword evidence="3 5" id="KW-0949">S-adenosyl-L-methionine</keyword>
<protein>
    <recommendedName>
        <fullName evidence="5">Release factor glutamine methyltransferase</fullName>
        <shortName evidence="5">RF MTase</shortName>
        <ecNumber evidence="5">2.1.1.297</ecNumber>
    </recommendedName>
    <alternativeName>
        <fullName evidence="5">N5-glutamine methyltransferase PrmC</fullName>
    </alternativeName>
    <alternativeName>
        <fullName evidence="5">Protein-(glutamine-N5) MTase PrmC</fullName>
    </alternativeName>
    <alternativeName>
        <fullName evidence="5">Protein-glutamine N-methyltransferase PrmC</fullName>
    </alternativeName>
</protein>
<evidence type="ECO:0000256" key="4">
    <source>
        <dbReference type="ARBA" id="ARBA00048391"/>
    </source>
</evidence>
<evidence type="ECO:0000256" key="5">
    <source>
        <dbReference type="HAMAP-Rule" id="MF_02126"/>
    </source>
</evidence>
<dbReference type="Pfam" id="PF05175">
    <property type="entry name" value="MTS"/>
    <property type="match status" value="1"/>
</dbReference>
<dbReference type="InterPro" id="IPR007848">
    <property type="entry name" value="Small_mtfrase_dom"/>
</dbReference>
<dbReference type="GO" id="GO:0032259">
    <property type="term" value="P:methylation"/>
    <property type="evidence" value="ECO:0007669"/>
    <property type="project" value="UniProtKB-KW"/>
</dbReference>
<feature type="domain" description="Release factor glutamine methyltransferase N-terminal" evidence="7">
    <location>
        <begin position="14"/>
        <end position="77"/>
    </location>
</feature>
<dbReference type="InterPro" id="IPR040758">
    <property type="entry name" value="PrmC_N"/>
</dbReference>
<dbReference type="RefSeq" id="WP_256208474.1">
    <property type="nucleotide sequence ID" value="NZ_FOVJ01000002.1"/>
</dbReference>
<keyword evidence="9" id="KW-1185">Reference proteome</keyword>
<evidence type="ECO:0000256" key="2">
    <source>
        <dbReference type="ARBA" id="ARBA00022679"/>
    </source>
</evidence>
<feature type="binding site" evidence="5">
    <location>
        <position position="173"/>
    </location>
    <ligand>
        <name>S-adenosyl-L-methionine</name>
        <dbReference type="ChEBI" id="CHEBI:59789"/>
    </ligand>
</feature>
<dbReference type="Pfam" id="PF17827">
    <property type="entry name" value="PrmC_N"/>
    <property type="match status" value="1"/>
</dbReference>
<comment type="function">
    <text evidence="5">Methylates the class 1 translation termination release factors RF1/PrfA and RF2/PrfB on the glutamine residue of the universally conserved GGQ motif.</text>
</comment>
<reference evidence="9" key="1">
    <citation type="submission" date="2016-10" db="EMBL/GenBank/DDBJ databases">
        <authorList>
            <person name="Varghese N."/>
        </authorList>
    </citation>
    <scope>NUCLEOTIDE SEQUENCE [LARGE SCALE GENOMIC DNA]</scope>
    <source>
        <strain evidence="9">Nsp8</strain>
    </source>
</reference>